<sequence length="299" mass="32767">MYRPHHLLADARPVPTTPRLSYCADLARRRDPDRYAAALFAPSARREALFALIAFNHEIAKTAEVVSEPLLGEIRLTWWQEALGELYDGRPRRHEVVEALAGAVAAHALPRALLERLVEARSADLDAEPPADLDGLERYCAETSATLLELQLAVLGAEGADWQEAARRAARQVGIAWALIGLVRALPFHAGRRRLLLPADHLAAAGVTPRQVFAFERSEALSGVVMRLAKRAAERLDEARPAVAALPKLARAPLLVGALARRYLERLERAGYDPFDPAVAADLPQRAWILAWVFAFGGG</sequence>
<protein>
    <submittedName>
        <fullName evidence="1">Phytoene synthase</fullName>
    </submittedName>
</protein>
<dbReference type="EMBL" id="FWZX01000039">
    <property type="protein sequence ID" value="SMF79091.1"/>
    <property type="molecule type" value="Genomic_DNA"/>
</dbReference>
<keyword evidence="2" id="KW-1185">Reference proteome</keyword>
<dbReference type="GO" id="GO:0016765">
    <property type="term" value="F:transferase activity, transferring alkyl or aryl (other than methyl) groups"/>
    <property type="evidence" value="ECO:0007669"/>
    <property type="project" value="UniProtKB-ARBA"/>
</dbReference>
<accession>A0A1Y6CV12</accession>
<organism evidence="1 2">
    <name type="scientific">Tistlia consotensis USBA 355</name>
    <dbReference type="NCBI Taxonomy" id="560819"/>
    <lineage>
        <taxon>Bacteria</taxon>
        <taxon>Pseudomonadati</taxon>
        <taxon>Pseudomonadota</taxon>
        <taxon>Alphaproteobacteria</taxon>
        <taxon>Rhodospirillales</taxon>
        <taxon>Rhodovibrionaceae</taxon>
        <taxon>Tistlia</taxon>
    </lineage>
</organism>
<reference evidence="1 2" key="1">
    <citation type="submission" date="2017-04" db="EMBL/GenBank/DDBJ databases">
        <authorList>
            <person name="Afonso C.L."/>
            <person name="Miller P.J."/>
            <person name="Scott M.A."/>
            <person name="Spackman E."/>
            <person name="Goraichik I."/>
            <person name="Dimitrov K.M."/>
            <person name="Suarez D.L."/>
            <person name="Swayne D.E."/>
        </authorList>
    </citation>
    <scope>NUCLEOTIDE SEQUENCE [LARGE SCALE GENOMIC DNA]</scope>
    <source>
        <strain evidence="1 2">USBA 355</strain>
    </source>
</reference>
<dbReference type="Proteomes" id="UP000192917">
    <property type="component" value="Unassembled WGS sequence"/>
</dbReference>
<dbReference type="InterPro" id="IPR008949">
    <property type="entry name" value="Isoprenoid_synthase_dom_sf"/>
</dbReference>
<dbReference type="AlphaFoldDB" id="A0A1Y6CV12"/>
<proteinExistence type="predicted"/>
<dbReference type="InterPro" id="IPR002060">
    <property type="entry name" value="Squ/phyt_synthse"/>
</dbReference>
<dbReference type="Gene3D" id="1.10.600.10">
    <property type="entry name" value="Farnesyl Diphosphate Synthase"/>
    <property type="match status" value="1"/>
</dbReference>
<gene>
    <name evidence="1" type="ORF">SAMN05428998_13947</name>
</gene>
<dbReference type="PANTHER" id="PTHR31480">
    <property type="entry name" value="BIFUNCTIONAL LYCOPENE CYCLASE/PHYTOENE SYNTHASE"/>
    <property type="match status" value="1"/>
</dbReference>
<dbReference type="Pfam" id="PF00494">
    <property type="entry name" value="SQS_PSY"/>
    <property type="match status" value="1"/>
</dbReference>
<dbReference type="SUPFAM" id="SSF48576">
    <property type="entry name" value="Terpenoid synthases"/>
    <property type="match status" value="1"/>
</dbReference>
<dbReference type="STRING" id="560819.SAMN05428998_13947"/>
<evidence type="ECO:0000313" key="1">
    <source>
        <dbReference type="EMBL" id="SMF79091.1"/>
    </source>
</evidence>
<evidence type="ECO:0000313" key="2">
    <source>
        <dbReference type="Proteomes" id="UP000192917"/>
    </source>
</evidence>
<name>A0A1Y6CV12_9PROT</name>